<dbReference type="KEGG" id="char:116217993"/>
<feature type="domain" description="Fibronectin type-III" evidence="10">
    <location>
        <begin position="114"/>
        <end position="214"/>
    </location>
</feature>
<dbReference type="InterPro" id="IPR003531">
    <property type="entry name" value="Hempt_rcpt_S_F1_CS"/>
</dbReference>
<keyword evidence="7" id="KW-0325">Glycoprotein</keyword>
<keyword evidence="3 9" id="KW-0732">Signal</keyword>
<dbReference type="Pfam" id="PF21604">
    <property type="entry name" value="CRLF2_D1"/>
    <property type="match status" value="1"/>
</dbReference>
<evidence type="ECO:0000256" key="6">
    <source>
        <dbReference type="ARBA" id="ARBA00023170"/>
    </source>
</evidence>
<dbReference type="OrthoDB" id="8942047at2759"/>
<evidence type="ECO:0000259" key="10">
    <source>
        <dbReference type="PROSITE" id="PS50853"/>
    </source>
</evidence>
<feature type="signal peptide" evidence="9">
    <location>
        <begin position="1"/>
        <end position="23"/>
    </location>
</feature>
<dbReference type="GO" id="GO:0009897">
    <property type="term" value="C:external side of plasma membrane"/>
    <property type="evidence" value="ECO:0007669"/>
    <property type="project" value="TreeGrafter"/>
</dbReference>
<accession>A0A6P8EDC5</accession>
<feature type="transmembrane region" description="Helical" evidence="8">
    <location>
        <begin position="224"/>
        <end position="246"/>
    </location>
</feature>
<dbReference type="AlphaFoldDB" id="A0A6P8EDC5"/>
<dbReference type="CTD" id="100144554"/>
<keyword evidence="4 8" id="KW-1133">Transmembrane helix</keyword>
<keyword evidence="2 8" id="KW-0812">Transmembrane</keyword>
<dbReference type="InterPro" id="IPR013783">
    <property type="entry name" value="Ig-like_fold"/>
</dbReference>
<evidence type="ECO:0000256" key="9">
    <source>
        <dbReference type="SAM" id="SignalP"/>
    </source>
</evidence>
<evidence type="ECO:0000256" key="5">
    <source>
        <dbReference type="ARBA" id="ARBA00023136"/>
    </source>
</evidence>
<protein>
    <submittedName>
        <fullName evidence="12">Interleukin 2 receptor, gamma b</fullName>
    </submittedName>
</protein>
<dbReference type="SUPFAM" id="SSF49265">
    <property type="entry name" value="Fibronectin type III"/>
    <property type="match status" value="2"/>
</dbReference>
<keyword evidence="6 12" id="KW-0675">Receptor</keyword>
<dbReference type="InterPro" id="IPR048651">
    <property type="entry name" value="CRLF2-like_D1"/>
</dbReference>
<gene>
    <name evidence="12" type="primary">il2rgb</name>
</gene>
<name>A0A6P8EDC5_CLUHA</name>
<organism evidence="11 12">
    <name type="scientific">Clupea harengus</name>
    <name type="common">Atlantic herring</name>
    <dbReference type="NCBI Taxonomy" id="7950"/>
    <lineage>
        <taxon>Eukaryota</taxon>
        <taxon>Metazoa</taxon>
        <taxon>Chordata</taxon>
        <taxon>Craniata</taxon>
        <taxon>Vertebrata</taxon>
        <taxon>Euteleostomi</taxon>
        <taxon>Actinopterygii</taxon>
        <taxon>Neopterygii</taxon>
        <taxon>Teleostei</taxon>
        <taxon>Clupei</taxon>
        <taxon>Clupeiformes</taxon>
        <taxon>Clupeoidei</taxon>
        <taxon>Clupeidae</taxon>
        <taxon>Clupea</taxon>
    </lineage>
</organism>
<evidence type="ECO:0000256" key="8">
    <source>
        <dbReference type="SAM" id="Phobius"/>
    </source>
</evidence>
<evidence type="ECO:0000256" key="2">
    <source>
        <dbReference type="ARBA" id="ARBA00022692"/>
    </source>
</evidence>
<dbReference type="CDD" id="cd00063">
    <property type="entry name" value="FN3"/>
    <property type="match status" value="1"/>
</dbReference>
<dbReference type="PROSITE" id="PS50853">
    <property type="entry name" value="FN3"/>
    <property type="match status" value="1"/>
</dbReference>
<dbReference type="InterPro" id="IPR036116">
    <property type="entry name" value="FN3_sf"/>
</dbReference>
<keyword evidence="11" id="KW-1185">Reference proteome</keyword>
<dbReference type="Gene3D" id="2.60.40.10">
    <property type="entry name" value="Immunoglobulins"/>
    <property type="match status" value="2"/>
</dbReference>
<evidence type="ECO:0000313" key="11">
    <source>
        <dbReference type="Proteomes" id="UP000515152"/>
    </source>
</evidence>
<sequence length="309" mass="34318">MIPSKSFSVLCLVLFCVMGCSTSIPSIYCYSVNLENVNCTWNCIHSGGNFTFRSKFEGETHSGCPAYQYKDGCSVGCIFPSIQNRFTSLYTTLSNGTALRNQTHDIRNDVKLHPPQNLTALGNSSVGDISLQWNFSKPALEKCVESNVAYRKDSGEWQSSSVLLPGSTSYTLAKVSQTQTYIFRVRCRIASQCAESKLWSDWSTAVSWGPLKPSASAETPVRNVLLMVFGVVTLAIILVIMVRVLLECERIKVIFVPVVPDPTRKLNDLFYEFGGNVEGWVRISPELREAFEPDFTEATCAVRESKPTV</sequence>
<dbReference type="RefSeq" id="XP_031413888.2">
    <property type="nucleotide sequence ID" value="XM_031558028.2"/>
</dbReference>
<dbReference type="InterPro" id="IPR003961">
    <property type="entry name" value="FN3_dom"/>
</dbReference>
<evidence type="ECO:0000313" key="12">
    <source>
        <dbReference type="RefSeq" id="XP_031413888.2"/>
    </source>
</evidence>
<evidence type="ECO:0000256" key="1">
    <source>
        <dbReference type="ARBA" id="ARBA00004479"/>
    </source>
</evidence>
<evidence type="ECO:0000256" key="7">
    <source>
        <dbReference type="ARBA" id="ARBA00023180"/>
    </source>
</evidence>
<evidence type="ECO:0000256" key="3">
    <source>
        <dbReference type="ARBA" id="ARBA00022729"/>
    </source>
</evidence>
<dbReference type="GeneID" id="116217993"/>
<dbReference type="GO" id="GO:0004896">
    <property type="term" value="F:cytokine receptor activity"/>
    <property type="evidence" value="ECO:0007669"/>
    <property type="project" value="InterPro"/>
</dbReference>
<dbReference type="PANTHER" id="PTHR23037">
    <property type="entry name" value="CYTOKINE RECEPTOR"/>
    <property type="match status" value="1"/>
</dbReference>
<dbReference type="GO" id="GO:0016064">
    <property type="term" value="P:immunoglobulin mediated immune response"/>
    <property type="evidence" value="ECO:0007669"/>
    <property type="project" value="TreeGrafter"/>
</dbReference>
<dbReference type="PANTHER" id="PTHR23037:SF42">
    <property type="entry name" value="CYTOKINE RECEPTOR COMMON SUBUNIT GAMMA ISOFORM X1-RELATED"/>
    <property type="match status" value="1"/>
</dbReference>
<feature type="chain" id="PRO_5035314348" evidence="9">
    <location>
        <begin position="24"/>
        <end position="309"/>
    </location>
</feature>
<dbReference type="Proteomes" id="UP000515152">
    <property type="component" value="Chromosome 20"/>
</dbReference>
<reference evidence="12" key="1">
    <citation type="submission" date="2025-08" db="UniProtKB">
        <authorList>
            <consortium name="RefSeq"/>
        </authorList>
    </citation>
    <scope>IDENTIFICATION</scope>
</reference>
<comment type="subcellular location">
    <subcellularLocation>
        <location evidence="1">Membrane</location>
        <topology evidence="1">Single-pass type I membrane protein</topology>
    </subcellularLocation>
</comment>
<proteinExistence type="predicted"/>
<keyword evidence="5 8" id="KW-0472">Membrane</keyword>
<evidence type="ECO:0000256" key="4">
    <source>
        <dbReference type="ARBA" id="ARBA00022989"/>
    </source>
</evidence>
<dbReference type="PROSITE" id="PS01355">
    <property type="entry name" value="HEMATOPO_REC_S_F1"/>
    <property type="match status" value="1"/>
</dbReference>